<name>A0AAD1Y4K0_EUPCR</name>
<comment type="caution">
    <text evidence="1">The sequence shown here is derived from an EMBL/GenBank/DDBJ whole genome shotgun (WGS) entry which is preliminary data.</text>
</comment>
<dbReference type="Proteomes" id="UP001295684">
    <property type="component" value="Unassembled WGS sequence"/>
</dbReference>
<accession>A0AAD1Y4K0</accession>
<protein>
    <submittedName>
        <fullName evidence="1">Uncharacterized protein</fullName>
    </submittedName>
</protein>
<evidence type="ECO:0000313" key="2">
    <source>
        <dbReference type="Proteomes" id="UP001295684"/>
    </source>
</evidence>
<proteinExistence type="predicted"/>
<gene>
    <name evidence="1" type="ORF">ECRASSUSDP1_LOCUS26872</name>
</gene>
<keyword evidence="2" id="KW-1185">Reference proteome</keyword>
<dbReference type="EMBL" id="CAMPGE010027705">
    <property type="protein sequence ID" value="CAI2385316.1"/>
    <property type="molecule type" value="Genomic_DNA"/>
</dbReference>
<evidence type="ECO:0000313" key="1">
    <source>
        <dbReference type="EMBL" id="CAI2385316.1"/>
    </source>
</evidence>
<organism evidence="1 2">
    <name type="scientific">Euplotes crassus</name>
    <dbReference type="NCBI Taxonomy" id="5936"/>
    <lineage>
        <taxon>Eukaryota</taxon>
        <taxon>Sar</taxon>
        <taxon>Alveolata</taxon>
        <taxon>Ciliophora</taxon>
        <taxon>Intramacronucleata</taxon>
        <taxon>Spirotrichea</taxon>
        <taxon>Hypotrichia</taxon>
        <taxon>Euplotida</taxon>
        <taxon>Euplotidae</taxon>
        <taxon>Moneuplotes</taxon>
    </lineage>
</organism>
<reference evidence="1" key="1">
    <citation type="submission" date="2023-07" db="EMBL/GenBank/DDBJ databases">
        <authorList>
            <consortium name="AG Swart"/>
            <person name="Singh M."/>
            <person name="Singh A."/>
            <person name="Seah K."/>
            <person name="Emmerich C."/>
        </authorList>
    </citation>
    <scope>NUCLEOTIDE SEQUENCE</scope>
    <source>
        <strain evidence="1">DP1</strain>
    </source>
</reference>
<dbReference type="AlphaFoldDB" id="A0AAD1Y4K0"/>
<sequence length="63" mass="7173">MIFEGLKGGLGYEKGLEGLGKKWNEEERMRSGCGFLEVEKKSSLSGVLEISLRLLFWLIFCLF</sequence>